<dbReference type="Proteomes" id="UP000314986">
    <property type="component" value="Unassembled WGS sequence"/>
</dbReference>
<dbReference type="PANTHER" id="PTHR16064:SF3">
    <property type="entry name" value="BTB_POZ DOMAIN-CONTAINING PROTEIN 7"/>
    <property type="match status" value="1"/>
</dbReference>
<reference evidence="2" key="3">
    <citation type="journal article" date="2014" name="Nature">
        <title>Elephant shark genome provides unique insights into gnathostome evolution.</title>
        <authorList>
            <consortium name="International Elephant Shark Genome Sequencing Consortium"/>
            <person name="Venkatesh B."/>
            <person name="Lee A.P."/>
            <person name="Ravi V."/>
            <person name="Maurya A.K."/>
            <person name="Lian M.M."/>
            <person name="Swann J.B."/>
            <person name="Ohta Y."/>
            <person name="Flajnik M.F."/>
            <person name="Sutoh Y."/>
            <person name="Kasahara M."/>
            <person name="Hoon S."/>
            <person name="Gangu V."/>
            <person name="Roy S.W."/>
            <person name="Irimia M."/>
            <person name="Korzh V."/>
            <person name="Kondrychyn I."/>
            <person name="Lim Z.W."/>
            <person name="Tay B.H."/>
            <person name="Tohari S."/>
            <person name="Kong K.W."/>
            <person name="Ho S."/>
            <person name="Lorente-Galdos B."/>
            <person name="Quilez J."/>
            <person name="Marques-Bonet T."/>
            <person name="Raney B.J."/>
            <person name="Ingham P.W."/>
            <person name="Tay A."/>
            <person name="Hillier L.W."/>
            <person name="Minx P."/>
            <person name="Boehm T."/>
            <person name="Wilson R.K."/>
            <person name="Brenner S."/>
            <person name="Warren W.C."/>
        </authorList>
    </citation>
    <scope>NUCLEOTIDE SEQUENCE [LARGE SCALE GENOMIC DNA]</scope>
</reference>
<reference evidence="1" key="5">
    <citation type="submission" date="2025-09" db="UniProtKB">
        <authorList>
            <consortium name="Ensembl"/>
        </authorList>
    </citation>
    <scope>IDENTIFICATION</scope>
</reference>
<name>A0A4W3GVG7_CALMI</name>
<protein>
    <submittedName>
        <fullName evidence="1">Uncharacterized protein</fullName>
    </submittedName>
</protein>
<dbReference type="GeneTree" id="ENSGT00390000014092"/>
<reference evidence="2" key="1">
    <citation type="journal article" date="2006" name="Science">
        <title>Ancient noncoding elements conserved in the human genome.</title>
        <authorList>
            <person name="Venkatesh B."/>
            <person name="Kirkness E.F."/>
            <person name="Loh Y.H."/>
            <person name="Halpern A.L."/>
            <person name="Lee A.P."/>
            <person name="Johnson J."/>
            <person name="Dandona N."/>
            <person name="Viswanathan L.D."/>
            <person name="Tay A."/>
            <person name="Venter J.C."/>
            <person name="Strausberg R.L."/>
            <person name="Brenner S."/>
        </authorList>
    </citation>
    <scope>NUCLEOTIDE SEQUENCE [LARGE SCALE GENOMIC DNA]</scope>
</reference>
<reference evidence="1" key="4">
    <citation type="submission" date="2025-08" db="UniProtKB">
        <authorList>
            <consortium name="Ensembl"/>
        </authorList>
    </citation>
    <scope>IDENTIFICATION</scope>
</reference>
<dbReference type="GO" id="GO:0061138">
    <property type="term" value="P:morphogenesis of a branching epithelium"/>
    <property type="evidence" value="ECO:0007669"/>
    <property type="project" value="InterPro"/>
</dbReference>
<dbReference type="PANTHER" id="PTHR16064">
    <property type="entry name" value="BTB POZ DOMAIN CONTAINING 7"/>
    <property type="match status" value="1"/>
</dbReference>
<keyword evidence="2" id="KW-1185">Reference proteome</keyword>
<reference evidence="2" key="2">
    <citation type="journal article" date="2007" name="PLoS Biol.">
        <title>Survey sequencing and comparative analysis of the elephant shark (Callorhinchus milii) genome.</title>
        <authorList>
            <person name="Venkatesh B."/>
            <person name="Kirkness E.F."/>
            <person name="Loh Y.H."/>
            <person name="Halpern A.L."/>
            <person name="Lee A.P."/>
            <person name="Johnson J."/>
            <person name="Dandona N."/>
            <person name="Viswanathan L.D."/>
            <person name="Tay A."/>
            <person name="Venter J.C."/>
            <person name="Strausberg R.L."/>
            <person name="Brenner S."/>
        </authorList>
    </citation>
    <scope>NUCLEOTIDE SEQUENCE [LARGE SCALE GENOMIC DNA]</scope>
</reference>
<evidence type="ECO:0000313" key="1">
    <source>
        <dbReference type="Ensembl" id="ENSCMIP00000006967.1"/>
    </source>
</evidence>
<accession>A0A4W3GVG7</accession>
<organism evidence="1 2">
    <name type="scientific">Callorhinchus milii</name>
    <name type="common">Ghost shark</name>
    <dbReference type="NCBI Taxonomy" id="7868"/>
    <lineage>
        <taxon>Eukaryota</taxon>
        <taxon>Metazoa</taxon>
        <taxon>Chordata</taxon>
        <taxon>Craniata</taxon>
        <taxon>Vertebrata</taxon>
        <taxon>Chondrichthyes</taxon>
        <taxon>Holocephali</taxon>
        <taxon>Chimaeriformes</taxon>
        <taxon>Callorhinchidae</taxon>
        <taxon>Callorhinchus</taxon>
    </lineage>
</organism>
<proteinExistence type="predicted"/>
<dbReference type="AlphaFoldDB" id="A0A4W3GVG7"/>
<dbReference type="InterPro" id="IPR042345">
    <property type="entry name" value="Btbd7"/>
</dbReference>
<sequence length="207" mass="22792">MKRGLISSPPADMLPTPESRKSRVWFCLKASGIGAKPRLFTPYIEEAKAVLDDLMSEQTSLDKVRVSRISSVPDTLYMVDSAITDFPRLSAGSPHSFEERVPVSLRDEIPIPPIEEVRAMFARVKDLRHSDQVQRSYTLNLGAGATITHIIQLRVVREFGLPDSATELLKVRHPFPLHGGEYCGSAVRALASQAGFDSRAGQVGAKH</sequence>
<dbReference type="Ensembl" id="ENSCMIT00000007187.1">
    <property type="protein sequence ID" value="ENSCMIP00000006967.1"/>
    <property type="gene ID" value="ENSCMIG00000003893.1"/>
</dbReference>
<evidence type="ECO:0000313" key="2">
    <source>
        <dbReference type="Proteomes" id="UP000314986"/>
    </source>
</evidence>